<dbReference type="SUPFAM" id="SSF52172">
    <property type="entry name" value="CheY-like"/>
    <property type="match status" value="1"/>
</dbReference>
<evidence type="ECO:0000313" key="12">
    <source>
        <dbReference type="Proteomes" id="UP000673394"/>
    </source>
</evidence>
<dbReference type="Pfam" id="PF00072">
    <property type="entry name" value="Response_reg"/>
    <property type="match status" value="1"/>
</dbReference>
<dbReference type="PROSITE" id="PS50110">
    <property type="entry name" value="RESPONSE_REGULATORY"/>
    <property type="match status" value="1"/>
</dbReference>
<evidence type="ECO:0000256" key="8">
    <source>
        <dbReference type="PROSITE-ProRule" id="PRU00169"/>
    </source>
</evidence>
<dbReference type="Gene3D" id="1.10.10.60">
    <property type="entry name" value="Homeodomain-like"/>
    <property type="match status" value="2"/>
</dbReference>
<dbReference type="SMART" id="SM00448">
    <property type="entry name" value="REC"/>
    <property type="match status" value="1"/>
</dbReference>
<dbReference type="InterPro" id="IPR001789">
    <property type="entry name" value="Sig_transdc_resp-reg_receiver"/>
</dbReference>
<dbReference type="Gene3D" id="3.40.50.2300">
    <property type="match status" value="1"/>
</dbReference>
<dbReference type="PANTHER" id="PTHR42713">
    <property type="entry name" value="HISTIDINE KINASE-RELATED"/>
    <property type="match status" value="1"/>
</dbReference>
<dbReference type="SMART" id="SM00342">
    <property type="entry name" value="HTH_ARAC"/>
    <property type="match status" value="1"/>
</dbReference>
<sequence>MKVLIVDDEPLLREGLIRKIAWEPLGLQLAGEAGDGFEAMFQLANCQPDIVLTDVRMPGMDGLQFINSARVNFPRTKFVIISGFDEFEYVREALLYNVRDYLLKPIDKEKLNTLLEGICEELRKEQQEAADRSKLSELNDMIRQSNLQPLDFQLTHLISEQEPRWDGIPMSLMQCTSFAGASVKIVYRNESSRFQENEEPLARFAIQNIIENTLAAEAGVQFLVFKHAYHSEEIVVFLGSQSGELGLQGLIETFNQTVEWIKQHLGLVISIGLGGIKQEMTQLRLSCMEARKALQNRLLFGNGNVYTDVESPTSAASAYPRVFVQAERGLSAMLEDGRHQEFLDYAGQLFRTLAETSGARYEQVEYLYTDIIHMLRKYAAKTATDLPNWNLGTPIASLDNLRSWKDIIAIIEQQLQRLSGMLNRGTDQSCDEIIESVKQYIEVHYAEELSLQWVGESYFIHPNYFSKRFKTVVGISFNDYLTKVRIERSKELLRTTTLKIARISQLVGYEDQNYFCNVFKKITGTSPSAFRS</sequence>
<dbReference type="InterPro" id="IPR011006">
    <property type="entry name" value="CheY-like_superfamily"/>
</dbReference>
<dbReference type="InterPro" id="IPR018060">
    <property type="entry name" value="HTH_AraC"/>
</dbReference>
<dbReference type="InterPro" id="IPR018062">
    <property type="entry name" value="HTH_AraC-typ_CS"/>
</dbReference>
<feature type="domain" description="Response regulatory" evidence="10">
    <location>
        <begin position="2"/>
        <end position="119"/>
    </location>
</feature>
<dbReference type="InterPro" id="IPR009057">
    <property type="entry name" value="Homeodomain-like_sf"/>
</dbReference>
<dbReference type="Pfam" id="PF17853">
    <property type="entry name" value="GGDEF_2"/>
    <property type="match status" value="1"/>
</dbReference>
<evidence type="ECO:0000256" key="7">
    <source>
        <dbReference type="ARBA" id="ARBA00023163"/>
    </source>
</evidence>
<gene>
    <name evidence="11" type="ORF">I8J30_23330</name>
</gene>
<evidence type="ECO:0000256" key="5">
    <source>
        <dbReference type="ARBA" id="ARBA00023015"/>
    </source>
</evidence>
<comment type="subcellular location">
    <subcellularLocation>
        <location evidence="1">Cytoplasm</location>
    </subcellularLocation>
</comment>
<reference evidence="11 12" key="1">
    <citation type="submission" date="2021-04" db="EMBL/GenBank/DDBJ databases">
        <title>Paenibacillus sp. DLE-14 whole genome sequence.</title>
        <authorList>
            <person name="Ham Y.J."/>
        </authorList>
    </citation>
    <scope>NUCLEOTIDE SEQUENCE [LARGE SCALE GENOMIC DNA]</scope>
    <source>
        <strain evidence="11 12">DLE-14</strain>
    </source>
</reference>
<dbReference type="SUPFAM" id="SSF46689">
    <property type="entry name" value="Homeodomain-like"/>
    <property type="match status" value="2"/>
</dbReference>
<name>A0ABS5CIF4_9BACL</name>
<dbReference type="PRINTS" id="PR00032">
    <property type="entry name" value="HTHARAC"/>
</dbReference>
<keyword evidence="2" id="KW-0963">Cytoplasm</keyword>
<evidence type="ECO:0000256" key="1">
    <source>
        <dbReference type="ARBA" id="ARBA00004496"/>
    </source>
</evidence>
<dbReference type="PROSITE" id="PS01124">
    <property type="entry name" value="HTH_ARAC_FAMILY_2"/>
    <property type="match status" value="1"/>
</dbReference>
<dbReference type="CDD" id="cd17536">
    <property type="entry name" value="REC_YesN-like"/>
    <property type="match status" value="1"/>
</dbReference>
<dbReference type="PANTHER" id="PTHR42713:SF3">
    <property type="entry name" value="TRANSCRIPTIONAL REGULATORY PROTEIN HPTR"/>
    <property type="match status" value="1"/>
</dbReference>
<evidence type="ECO:0000259" key="10">
    <source>
        <dbReference type="PROSITE" id="PS50110"/>
    </source>
</evidence>
<dbReference type="InterPro" id="IPR051552">
    <property type="entry name" value="HptR"/>
</dbReference>
<protein>
    <submittedName>
        <fullName evidence="11">Response regulator</fullName>
    </submittedName>
</protein>
<evidence type="ECO:0000256" key="3">
    <source>
        <dbReference type="ARBA" id="ARBA00022553"/>
    </source>
</evidence>
<proteinExistence type="predicted"/>
<keyword evidence="7" id="KW-0804">Transcription</keyword>
<keyword evidence="5" id="KW-0805">Transcription regulation</keyword>
<accession>A0ABS5CIF4</accession>
<feature type="domain" description="HTH araC/xylS-type" evidence="9">
    <location>
        <begin position="435"/>
        <end position="532"/>
    </location>
</feature>
<dbReference type="Proteomes" id="UP000673394">
    <property type="component" value="Unassembled WGS sequence"/>
</dbReference>
<dbReference type="PROSITE" id="PS00041">
    <property type="entry name" value="HTH_ARAC_FAMILY_1"/>
    <property type="match status" value="1"/>
</dbReference>
<keyword evidence="4" id="KW-0902">Two-component regulatory system</keyword>
<dbReference type="RefSeq" id="WP_210662251.1">
    <property type="nucleotide sequence ID" value="NZ_JAGKSP010000012.1"/>
</dbReference>
<feature type="modified residue" description="4-aspartylphosphate" evidence="8">
    <location>
        <position position="54"/>
    </location>
</feature>
<dbReference type="InterPro" id="IPR020449">
    <property type="entry name" value="Tscrpt_reg_AraC-type_HTH"/>
</dbReference>
<evidence type="ECO:0000256" key="2">
    <source>
        <dbReference type="ARBA" id="ARBA00022490"/>
    </source>
</evidence>
<keyword evidence="3 8" id="KW-0597">Phosphoprotein</keyword>
<organism evidence="11 12">
    <name type="scientific">Paenibacillus lignilyticus</name>
    <dbReference type="NCBI Taxonomy" id="1172615"/>
    <lineage>
        <taxon>Bacteria</taxon>
        <taxon>Bacillati</taxon>
        <taxon>Bacillota</taxon>
        <taxon>Bacilli</taxon>
        <taxon>Bacillales</taxon>
        <taxon>Paenibacillaceae</taxon>
        <taxon>Paenibacillus</taxon>
    </lineage>
</organism>
<keyword evidence="6" id="KW-0238">DNA-binding</keyword>
<evidence type="ECO:0000313" key="11">
    <source>
        <dbReference type="EMBL" id="MBP3965653.1"/>
    </source>
</evidence>
<evidence type="ECO:0000256" key="4">
    <source>
        <dbReference type="ARBA" id="ARBA00023012"/>
    </source>
</evidence>
<dbReference type="Pfam" id="PF12833">
    <property type="entry name" value="HTH_18"/>
    <property type="match status" value="1"/>
</dbReference>
<keyword evidence="12" id="KW-1185">Reference proteome</keyword>
<evidence type="ECO:0000259" key="9">
    <source>
        <dbReference type="PROSITE" id="PS01124"/>
    </source>
</evidence>
<dbReference type="EMBL" id="JAGKSP010000012">
    <property type="protein sequence ID" value="MBP3965653.1"/>
    <property type="molecule type" value="Genomic_DNA"/>
</dbReference>
<evidence type="ECO:0000256" key="6">
    <source>
        <dbReference type="ARBA" id="ARBA00023125"/>
    </source>
</evidence>
<comment type="caution">
    <text evidence="11">The sequence shown here is derived from an EMBL/GenBank/DDBJ whole genome shotgun (WGS) entry which is preliminary data.</text>
</comment>
<dbReference type="InterPro" id="IPR041522">
    <property type="entry name" value="CdaR_GGDEF"/>
</dbReference>